<organism evidence="3 4">
    <name type="scientific">Butyrivibrio hungatei</name>
    <dbReference type="NCBI Taxonomy" id="185008"/>
    <lineage>
        <taxon>Bacteria</taxon>
        <taxon>Bacillati</taxon>
        <taxon>Bacillota</taxon>
        <taxon>Clostridia</taxon>
        <taxon>Lachnospirales</taxon>
        <taxon>Lachnospiraceae</taxon>
        <taxon>Butyrivibrio</taxon>
    </lineage>
</organism>
<evidence type="ECO:0000256" key="2">
    <source>
        <dbReference type="SAM" id="Phobius"/>
    </source>
</evidence>
<evidence type="ECO:0008006" key="5">
    <source>
        <dbReference type="Google" id="ProtNLM"/>
    </source>
</evidence>
<feature type="region of interest" description="Disordered" evidence="1">
    <location>
        <begin position="102"/>
        <end position="172"/>
    </location>
</feature>
<dbReference type="AlphaFoldDB" id="A0A1D9P2Z3"/>
<keyword evidence="4" id="KW-1185">Reference proteome</keyword>
<dbReference type="Proteomes" id="UP000179284">
    <property type="component" value="Chromosome I"/>
</dbReference>
<proteinExistence type="predicted"/>
<gene>
    <name evidence="3" type="ORF">bhn_I1542</name>
</gene>
<evidence type="ECO:0000313" key="4">
    <source>
        <dbReference type="Proteomes" id="UP000179284"/>
    </source>
</evidence>
<keyword evidence="2" id="KW-1133">Transmembrane helix</keyword>
<feature type="compositionally biased region" description="Acidic residues" evidence="1">
    <location>
        <begin position="129"/>
        <end position="155"/>
    </location>
</feature>
<dbReference type="EMBL" id="CP017831">
    <property type="protein sequence ID" value="AOZ96575.1"/>
    <property type="molecule type" value="Genomic_DNA"/>
</dbReference>
<dbReference type="RefSeq" id="WP_071176253.1">
    <property type="nucleotide sequence ID" value="NZ_CP017831.1"/>
</dbReference>
<feature type="compositionally biased region" description="Basic and acidic residues" evidence="1">
    <location>
        <begin position="102"/>
        <end position="112"/>
    </location>
</feature>
<evidence type="ECO:0000256" key="1">
    <source>
        <dbReference type="SAM" id="MobiDB-lite"/>
    </source>
</evidence>
<dbReference type="OrthoDB" id="2087351at2"/>
<keyword evidence="2" id="KW-0812">Transmembrane</keyword>
<name>A0A1D9P2Z3_9FIRM</name>
<protein>
    <recommendedName>
        <fullName evidence="5">DUF2953 domain-containing protein</fullName>
    </recommendedName>
</protein>
<keyword evidence="2" id="KW-0472">Membrane</keyword>
<accession>A0A1D9P2Z3</accession>
<feature type="transmembrane region" description="Helical" evidence="2">
    <location>
        <begin position="12"/>
        <end position="35"/>
    </location>
</feature>
<reference evidence="4" key="1">
    <citation type="submission" date="2016-10" db="EMBL/GenBank/DDBJ databases">
        <title>The complete genome sequence of the rumen bacterium Butyrivibrio hungatei MB2003.</title>
        <authorList>
            <person name="Palevich N."/>
            <person name="Kelly W.J."/>
            <person name="Leahy S.C."/>
            <person name="Altermann E."/>
            <person name="Rakonjac J."/>
            <person name="Attwood G.T."/>
        </authorList>
    </citation>
    <scope>NUCLEOTIDE SEQUENCE [LARGE SCALE GENOMIC DNA]</scope>
    <source>
        <strain evidence="4">MB2003</strain>
    </source>
</reference>
<evidence type="ECO:0000313" key="3">
    <source>
        <dbReference type="EMBL" id="AOZ96575.1"/>
    </source>
</evidence>
<dbReference type="KEGG" id="bhu:bhn_I1542"/>
<feature type="compositionally biased region" description="Basic and acidic residues" evidence="1">
    <location>
        <begin position="156"/>
        <end position="165"/>
    </location>
</feature>
<sequence>MLAGILTVLKIIGIVLLVILALLIAIILLVLFVPLRYKLDIDIPRTELQSGFDMEKMFLNARFTWLLHYINAGITYPKQKEFEVKILGIQVFPGKVKKTSEKADKDIEDKPSEGVIEMSNMEDKPKEEEHEEPQNEEALQEQDIEVSESTESEQPDEAHEVKEETTSDDVDGDDSKSFLDVIWKIIDFVKKLIETPQNVFSKIQYTISRVCGKIDMIKTTLENDIFKRAYALVKSKIIKLVKMILPDKTDIRITLGTGDPAQTAEVMAAYGALYPVLAGKVYMDPVFEESVIGLKAHLKGHITCFTVVYCVAVCYFNKDVKKVIRRFKKIMKS</sequence>